<evidence type="ECO:0000256" key="2">
    <source>
        <dbReference type="ARBA" id="ARBA00023315"/>
    </source>
</evidence>
<dbReference type="GO" id="GO:0008270">
    <property type="term" value="F:zinc ion binding"/>
    <property type="evidence" value="ECO:0007669"/>
    <property type="project" value="TreeGrafter"/>
</dbReference>
<dbReference type="eggNOG" id="COG2234">
    <property type="taxonomic scope" value="Bacteria"/>
</dbReference>
<feature type="chain" id="PRO_5004081634" evidence="3">
    <location>
        <begin position="22"/>
        <end position="344"/>
    </location>
</feature>
<accession>M7N4R5</accession>
<dbReference type="Proteomes" id="UP000011910">
    <property type="component" value="Unassembled WGS sequence"/>
</dbReference>
<dbReference type="InterPro" id="IPR007484">
    <property type="entry name" value="Peptidase_M28"/>
</dbReference>
<dbReference type="GO" id="GO:0016603">
    <property type="term" value="F:glutaminyl-peptide cyclotransferase activity"/>
    <property type="evidence" value="ECO:0007669"/>
    <property type="project" value="TreeGrafter"/>
</dbReference>
<evidence type="ECO:0000313" key="5">
    <source>
        <dbReference type="EMBL" id="EMR02267.1"/>
    </source>
</evidence>
<evidence type="ECO:0000256" key="3">
    <source>
        <dbReference type="SAM" id="SignalP"/>
    </source>
</evidence>
<keyword evidence="5" id="KW-0031">Aminopeptidase</keyword>
<dbReference type="STRING" id="1279009.ADICEAN_02615"/>
<evidence type="ECO:0000256" key="1">
    <source>
        <dbReference type="ARBA" id="ARBA00022679"/>
    </source>
</evidence>
<evidence type="ECO:0000313" key="6">
    <source>
        <dbReference type="Proteomes" id="UP000011910"/>
    </source>
</evidence>
<dbReference type="PANTHER" id="PTHR12283:SF6">
    <property type="entry name" value="GLUTAMINYL-PEPTIDE CYCLOTRANSFERASE-RELATED"/>
    <property type="match status" value="1"/>
</dbReference>
<dbReference type="PANTHER" id="PTHR12283">
    <property type="entry name" value="GLUTAMINYL-PEPTIDE CYCLOTRANSFERASE"/>
    <property type="match status" value="1"/>
</dbReference>
<dbReference type="PATRIC" id="fig|1279009.4.peg.2652"/>
<keyword evidence="1" id="KW-0808">Transferase</keyword>
<proteinExistence type="predicted"/>
<dbReference type="GO" id="GO:0004177">
    <property type="term" value="F:aminopeptidase activity"/>
    <property type="evidence" value="ECO:0007669"/>
    <property type="project" value="UniProtKB-KW"/>
</dbReference>
<dbReference type="AlphaFoldDB" id="M7N4R5"/>
<sequence>MNLHKLYLPALLVLMLMNACGGNGRDYVADQPAAPVVSRLEGVTVPAFNADSAYEFIARQVAFGPRVPNTAAHRQAGDYFIAKFREYGAEVQVQEFTAEAFDGTRLELRNIIASYNPGASKRVLLAAHWDTRPFADKDLDPENHYTPIDGANDGGSGVGVLLEIARLLNEGNLPQVGVDIILYDGEDYGEHEQMNQRQLDRKKVYWCLGSQYWARNKHKAGYTAYFGILLDMVGAKNAAFYREGYSREYAPSVVKRVWAWGNELGHGRYFRFENSEAITDDHVYMNQAGVPSIDIIEFDPGSEFYFGNYHHTLEDTMDIISRETLKAVGETVLHVVYHEQGPAS</sequence>
<dbReference type="OrthoDB" id="9773494at2"/>
<comment type="caution">
    <text evidence="5">The sequence shown here is derived from an EMBL/GenBank/DDBJ whole genome shotgun (WGS) entry which is preliminary data.</text>
</comment>
<protein>
    <submittedName>
        <fullName evidence="5">Alkaline phosphatase isozyme conversion aminopeptidase</fullName>
    </submittedName>
</protein>
<dbReference type="Pfam" id="PF04389">
    <property type="entry name" value="Peptidase_M28"/>
    <property type="match status" value="1"/>
</dbReference>
<name>M7N4R5_9BACT</name>
<dbReference type="Gene3D" id="3.40.630.10">
    <property type="entry name" value="Zn peptidases"/>
    <property type="match status" value="1"/>
</dbReference>
<dbReference type="InterPro" id="IPR040234">
    <property type="entry name" value="QC/QCL"/>
</dbReference>
<dbReference type="SUPFAM" id="SSF53187">
    <property type="entry name" value="Zn-dependent exopeptidases"/>
    <property type="match status" value="1"/>
</dbReference>
<feature type="signal peptide" evidence="3">
    <location>
        <begin position="1"/>
        <end position="21"/>
    </location>
</feature>
<dbReference type="EMBL" id="AODQ01000066">
    <property type="protein sequence ID" value="EMR02267.1"/>
    <property type="molecule type" value="Genomic_DNA"/>
</dbReference>
<feature type="domain" description="Peptidase M28" evidence="4">
    <location>
        <begin position="110"/>
        <end position="336"/>
    </location>
</feature>
<keyword evidence="3" id="KW-0732">Signal</keyword>
<keyword evidence="6" id="KW-1185">Reference proteome</keyword>
<organism evidence="5 6">
    <name type="scientific">Cesiribacter andamanensis AMV16</name>
    <dbReference type="NCBI Taxonomy" id="1279009"/>
    <lineage>
        <taxon>Bacteria</taxon>
        <taxon>Pseudomonadati</taxon>
        <taxon>Bacteroidota</taxon>
        <taxon>Cytophagia</taxon>
        <taxon>Cytophagales</taxon>
        <taxon>Cesiribacteraceae</taxon>
        <taxon>Cesiribacter</taxon>
    </lineage>
</organism>
<evidence type="ECO:0000259" key="4">
    <source>
        <dbReference type="Pfam" id="PF04389"/>
    </source>
</evidence>
<keyword evidence="5" id="KW-0645">Protease</keyword>
<keyword evidence="5" id="KW-0378">Hydrolase</keyword>
<keyword evidence="2" id="KW-0012">Acyltransferase</keyword>
<reference evidence="5 6" key="1">
    <citation type="journal article" date="2013" name="Genome Announc.">
        <title>Draft Genome Sequence of Cesiribacter andamanensis Strain AMV16T, Isolated from a Soil Sample from a Mud Volcano in the Andaman Islands, India.</title>
        <authorList>
            <person name="Shivaji S."/>
            <person name="Ara S."/>
            <person name="Begum Z."/>
            <person name="Srinivas T.N."/>
            <person name="Singh A."/>
            <person name="Kumar Pinnaka A."/>
        </authorList>
    </citation>
    <scope>NUCLEOTIDE SEQUENCE [LARGE SCALE GENOMIC DNA]</scope>
    <source>
        <strain evidence="5 6">AMV16</strain>
    </source>
</reference>
<dbReference type="RefSeq" id="WP_009196005.1">
    <property type="nucleotide sequence ID" value="NZ_AODQ01000066.1"/>
</dbReference>
<gene>
    <name evidence="5" type="ORF">ADICEAN_02615</name>
</gene>